<sequence length="55" mass="6107">MLMQTREIEKYHLESKDSIEVSLVILPSFCLAEPFPVGVGFADESLRSSPSLDPP</sequence>
<organism evidence="1 2">
    <name type="scientific">Gossypium arboreum</name>
    <name type="common">Tree cotton</name>
    <name type="synonym">Gossypium nanking</name>
    <dbReference type="NCBI Taxonomy" id="29729"/>
    <lineage>
        <taxon>Eukaryota</taxon>
        <taxon>Viridiplantae</taxon>
        <taxon>Streptophyta</taxon>
        <taxon>Embryophyta</taxon>
        <taxon>Tracheophyta</taxon>
        <taxon>Spermatophyta</taxon>
        <taxon>Magnoliopsida</taxon>
        <taxon>eudicotyledons</taxon>
        <taxon>Gunneridae</taxon>
        <taxon>Pentapetalae</taxon>
        <taxon>rosids</taxon>
        <taxon>malvids</taxon>
        <taxon>Malvales</taxon>
        <taxon>Malvaceae</taxon>
        <taxon>Malvoideae</taxon>
        <taxon>Gossypium</taxon>
    </lineage>
</organism>
<dbReference type="AlphaFoldDB" id="A0A0B0PW94"/>
<protein>
    <submittedName>
        <fullName evidence="1">Uncharacterized protein</fullName>
    </submittedName>
</protein>
<proteinExistence type="predicted"/>
<evidence type="ECO:0000313" key="1">
    <source>
        <dbReference type="EMBL" id="KHG29117.1"/>
    </source>
</evidence>
<accession>A0A0B0PW94</accession>
<dbReference type="EMBL" id="KN448015">
    <property type="protein sequence ID" value="KHG29117.1"/>
    <property type="molecule type" value="Genomic_DNA"/>
</dbReference>
<name>A0A0B0PW94_GOSAR</name>
<gene>
    <name evidence="1" type="ORF">F383_15165</name>
</gene>
<evidence type="ECO:0000313" key="2">
    <source>
        <dbReference type="Proteomes" id="UP000032142"/>
    </source>
</evidence>
<dbReference type="Proteomes" id="UP000032142">
    <property type="component" value="Unassembled WGS sequence"/>
</dbReference>
<reference evidence="2" key="1">
    <citation type="submission" date="2014-09" db="EMBL/GenBank/DDBJ databases">
        <authorList>
            <person name="Mudge J."/>
            <person name="Ramaraj T."/>
            <person name="Lindquist I.E."/>
            <person name="Bharti A.K."/>
            <person name="Sundararajan A."/>
            <person name="Cameron C.T."/>
            <person name="Woodward J.E."/>
            <person name="May G.D."/>
            <person name="Brubaker C."/>
            <person name="Broadhvest J."/>
            <person name="Wilkins T.A."/>
        </authorList>
    </citation>
    <scope>NUCLEOTIDE SEQUENCE</scope>
    <source>
        <strain evidence="2">cv. AKA8401</strain>
    </source>
</reference>
<keyword evidence="2" id="KW-1185">Reference proteome</keyword>